<name>A0A074Z8U5_OPIVI</name>
<evidence type="ECO:0000313" key="1">
    <source>
        <dbReference type="EMBL" id="KER23553.1"/>
    </source>
</evidence>
<proteinExistence type="predicted"/>
<dbReference type="AlphaFoldDB" id="A0A074Z8U5"/>
<accession>A0A074Z8U5</accession>
<organism evidence="1 2">
    <name type="scientific">Opisthorchis viverrini</name>
    <name type="common">Southeast Asian liver fluke</name>
    <dbReference type="NCBI Taxonomy" id="6198"/>
    <lineage>
        <taxon>Eukaryota</taxon>
        <taxon>Metazoa</taxon>
        <taxon>Spiralia</taxon>
        <taxon>Lophotrochozoa</taxon>
        <taxon>Platyhelminthes</taxon>
        <taxon>Trematoda</taxon>
        <taxon>Digenea</taxon>
        <taxon>Opisthorchiida</taxon>
        <taxon>Opisthorchiata</taxon>
        <taxon>Opisthorchiidae</taxon>
        <taxon>Opisthorchis</taxon>
    </lineage>
</organism>
<dbReference type="EMBL" id="KL596845">
    <property type="protein sequence ID" value="KER23553.1"/>
    <property type="molecule type" value="Genomic_DNA"/>
</dbReference>
<reference evidence="1 2" key="1">
    <citation type="submission" date="2013-11" db="EMBL/GenBank/DDBJ databases">
        <title>Opisthorchis viverrini - life in the bile duct.</title>
        <authorList>
            <person name="Young N.D."/>
            <person name="Nagarajan N."/>
            <person name="Lin S.J."/>
            <person name="Korhonen P.K."/>
            <person name="Jex A.R."/>
            <person name="Hall R.S."/>
            <person name="Safavi-Hemami H."/>
            <person name="Kaewkong W."/>
            <person name="Bertrand D."/>
            <person name="Gao S."/>
            <person name="Seet Q."/>
            <person name="Wongkham S."/>
            <person name="Teh B.T."/>
            <person name="Wongkham C."/>
            <person name="Intapan P.M."/>
            <person name="Maleewong W."/>
            <person name="Yang X."/>
            <person name="Hu M."/>
            <person name="Wang Z."/>
            <person name="Hofmann A."/>
            <person name="Sternberg P.W."/>
            <person name="Tan P."/>
            <person name="Wang J."/>
            <person name="Gasser R.B."/>
        </authorList>
    </citation>
    <scope>NUCLEOTIDE SEQUENCE [LARGE SCALE GENOMIC DNA]</scope>
</reference>
<sequence>MSKLNVEITDMTASTIWWYDSAVLDWLLGGFFYWNGCSSPKTSVSTTTAELVAYCPGQQSFQNSSRSPVFSRR</sequence>
<protein>
    <submittedName>
        <fullName evidence="1">Uncharacterized protein</fullName>
    </submittedName>
</protein>
<dbReference type="Proteomes" id="UP000054324">
    <property type="component" value="Unassembled WGS sequence"/>
</dbReference>
<dbReference type="RefSeq" id="XP_009172711.1">
    <property type="nucleotide sequence ID" value="XM_009174447.1"/>
</dbReference>
<gene>
    <name evidence="1" type="ORF">T265_08595</name>
</gene>
<evidence type="ECO:0000313" key="2">
    <source>
        <dbReference type="Proteomes" id="UP000054324"/>
    </source>
</evidence>
<dbReference type="KEGG" id="ovi:T265_08595"/>
<dbReference type="CTD" id="20322774"/>
<keyword evidence="2" id="KW-1185">Reference proteome</keyword>
<dbReference type="GeneID" id="20322774"/>